<feature type="domain" description="VWFA" evidence="1">
    <location>
        <begin position="113"/>
        <end position="318"/>
    </location>
</feature>
<dbReference type="SUPFAM" id="SSF51294">
    <property type="entry name" value="Hedgehog/intein (Hint) domain"/>
    <property type="match status" value="1"/>
</dbReference>
<dbReference type="InterPro" id="IPR003587">
    <property type="entry name" value="Hint_dom_N"/>
</dbReference>
<dbReference type="Pfam" id="PF13519">
    <property type="entry name" value="VWA_2"/>
    <property type="match status" value="1"/>
</dbReference>
<dbReference type="InterPro" id="IPR013083">
    <property type="entry name" value="Znf_RING/FYVE/PHD"/>
</dbReference>
<dbReference type="SUPFAM" id="SSF57850">
    <property type="entry name" value="RING/U-box"/>
    <property type="match status" value="1"/>
</dbReference>
<dbReference type="InterPro" id="IPR003613">
    <property type="entry name" value="Ubox_domain"/>
</dbReference>
<dbReference type="Gene3D" id="3.40.50.410">
    <property type="entry name" value="von Willebrand factor, type A domain"/>
    <property type="match status" value="1"/>
</dbReference>
<dbReference type="CDD" id="cd00081">
    <property type="entry name" value="Hint"/>
    <property type="match status" value="1"/>
</dbReference>
<name>A0A6C0JS45_9ZZZZ</name>
<dbReference type="InterPro" id="IPR006141">
    <property type="entry name" value="Intein_N"/>
</dbReference>
<dbReference type="InterPro" id="IPR036465">
    <property type="entry name" value="vWFA_dom_sf"/>
</dbReference>
<dbReference type="InterPro" id="IPR051266">
    <property type="entry name" value="CLCR"/>
</dbReference>
<dbReference type="SUPFAM" id="SSF53300">
    <property type="entry name" value="vWA-like"/>
    <property type="match status" value="1"/>
</dbReference>
<dbReference type="Gene3D" id="2.170.16.10">
    <property type="entry name" value="Hedgehog/Intein (Hint) domain"/>
    <property type="match status" value="1"/>
</dbReference>
<accession>A0A6C0JS45</accession>
<dbReference type="GO" id="GO:0004842">
    <property type="term" value="F:ubiquitin-protein transferase activity"/>
    <property type="evidence" value="ECO:0007669"/>
    <property type="project" value="InterPro"/>
</dbReference>
<dbReference type="SMART" id="SM00306">
    <property type="entry name" value="HintN"/>
    <property type="match status" value="1"/>
</dbReference>
<dbReference type="Pfam" id="PF14623">
    <property type="entry name" value="Vint"/>
    <property type="match status" value="1"/>
</dbReference>
<dbReference type="PROSITE" id="PS50234">
    <property type="entry name" value="VWFA"/>
    <property type="match status" value="1"/>
</dbReference>
<dbReference type="Pfam" id="PF04564">
    <property type="entry name" value="U-box"/>
    <property type="match status" value="1"/>
</dbReference>
<dbReference type="InterPro" id="IPR032838">
    <property type="entry name" value="Vwaint_dom"/>
</dbReference>
<sequence length="716" mass="82048">MTNPYVDHEGNTYEYSAIYEWLTRNNTSPITRSYLTISNLAPNRSLLEAITEYNQGYVTNVSEVQDIVQTNVNRFNLEDIIVDMNLNKFKFNNDIYFELDIKPIEGNNIPPVDIICVIDISGSMDSPAYIQQDGKQKDVGFTILDITKHALLTIIESMNPDDKISIITFSNDAEVLTPLVNITNTNKGYIKTLVSNLRTKGATNMWAGLNLALQQISEDNNSLKNIMFLTDGIPTTHMLPPRGLINTLERKIDQIKEINLVSPNIYTYGFGQNLDTDVLVNIAKIGNGNFSYIPDSGFVGTIFMHSLAYIKTQIANNLYIDLSYLSGNIKNKIEFIGYKLENDKIKLSSMHYGLNKKLVFKINENDLNLINDNIICISLIYNTITNENRICQKGFDKNITINYDNNLLFRELTRLELINLLDNNDYDKIKTDINNFKMKYCNIDNDIMQDFNSQIILAINNNYYSKWGKNYIKSFISAHYNERCNNFKDTSVQNYGGKLFNKIKDEIDDIFTNLPAPTPSNSYNDQYVDNTKSYNRQQTFAQSFNNCNNGCFHESANVLTDNNKTKKIKDISKGDYVIGKNNCKSKVVCVVKYKCNNNKSDMVKINNELIITPYHPILENNEWVFPMSLGKITEYECEYVYNLVLDSNHTVNIDSTICVTLGHNISENFVVSHNYFGTNKVINDLEKFERYNDGIVVLDKNNFVRCSNTNRVIKIQ</sequence>
<dbReference type="Pfam" id="PF14624">
    <property type="entry name" value="Vwaint"/>
    <property type="match status" value="1"/>
</dbReference>
<dbReference type="EMBL" id="MN740684">
    <property type="protein sequence ID" value="QHU07520.1"/>
    <property type="molecule type" value="Genomic_DNA"/>
</dbReference>
<dbReference type="InterPro" id="IPR002035">
    <property type="entry name" value="VWF_A"/>
</dbReference>
<dbReference type="GO" id="GO:0016539">
    <property type="term" value="P:intein-mediated protein splicing"/>
    <property type="evidence" value="ECO:0007669"/>
    <property type="project" value="InterPro"/>
</dbReference>
<reference evidence="2" key="1">
    <citation type="journal article" date="2020" name="Nature">
        <title>Giant virus diversity and host interactions through global metagenomics.</title>
        <authorList>
            <person name="Schulz F."/>
            <person name="Roux S."/>
            <person name="Paez-Espino D."/>
            <person name="Jungbluth S."/>
            <person name="Walsh D.A."/>
            <person name="Denef V.J."/>
            <person name="McMahon K.D."/>
            <person name="Konstantinidis K.T."/>
            <person name="Eloe-Fadrosh E.A."/>
            <person name="Kyrpides N.C."/>
            <person name="Woyke T."/>
        </authorList>
    </citation>
    <scope>NUCLEOTIDE SEQUENCE</scope>
    <source>
        <strain evidence="2">GVMAG-S-1040241-154</strain>
    </source>
</reference>
<evidence type="ECO:0000313" key="2">
    <source>
        <dbReference type="EMBL" id="QHU07520.1"/>
    </source>
</evidence>
<proteinExistence type="predicted"/>
<dbReference type="SMART" id="SM00504">
    <property type="entry name" value="Ubox"/>
    <property type="match status" value="1"/>
</dbReference>
<dbReference type="PROSITE" id="PS50817">
    <property type="entry name" value="INTEIN_N_TER"/>
    <property type="match status" value="1"/>
</dbReference>
<organism evidence="2">
    <name type="scientific">viral metagenome</name>
    <dbReference type="NCBI Taxonomy" id="1070528"/>
    <lineage>
        <taxon>unclassified sequences</taxon>
        <taxon>metagenomes</taxon>
        <taxon>organismal metagenomes</taxon>
    </lineage>
</organism>
<dbReference type="Gene3D" id="3.30.40.10">
    <property type="entry name" value="Zinc/RING finger domain, C3HC4 (zinc finger)"/>
    <property type="match status" value="1"/>
</dbReference>
<dbReference type="AlphaFoldDB" id="A0A6C0JS45"/>
<dbReference type="GO" id="GO:0016567">
    <property type="term" value="P:protein ubiquitination"/>
    <property type="evidence" value="ECO:0007669"/>
    <property type="project" value="InterPro"/>
</dbReference>
<dbReference type="PANTHER" id="PTHR10579">
    <property type="entry name" value="CALCIUM-ACTIVATED CHLORIDE CHANNEL REGULATOR"/>
    <property type="match status" value="1"/>
</dbReference>
<evidence type="ECO:0000259" key="1">
    <source>
        <dbReference type="PROSITE" id="PS50234"/>
    </source>
</evidence>
<dbReference type="InterPro" id="IPR039510">
    <property type="entry name" value="Vint_dom"/>
</dbReference>
<dbReference type="SMART" id="SM00327">
    <property type="entry name" value="VWA"/>
    <property type="match status" value="1"/>
</dbReference>
<protein>
    <recommendedName>
        <fullName evidence="1">VWFA domain-containing protein</fullName>
    </recommendedName>
</protein>
<dbReference type="PANTHER" id="PTHR10579:SF156">
    <property type="entry name" value="VWFA DOMAIN-CONTAINING PROTEIN"/>
    <property type="match status" value="1"/>
</dbReference>
<dbReference type="InterPro" id="IPR036844">
    <property type="entry name" value="Hint_dom_sf"/>
</dbReference>